<keyword evidence="3 5" id="KW-0560">Oxidoreductase</keyword>
<comment type="similarity">
    <text evidence="1 5">Belongs to the GST superfamily. Omega family.</text>
</comment>
<comment type="function">
    <text evidence="5">Exhibits glutathione-dependent thiol transferase activity. Has high dehydroascorbate reductase activity and may contribute to the recycling of ascorbic acid. Participates in the biotransformation of inorganic arsenic and reduces monomethylarsonic acid (MMA).</text>
</comment>
<dbReference type="InterPro" id="IPR045074">
    <property type="entry name" value="GST_C_Tau"/>
</dbReference>
<feature type="domain" description="GST N-terminal" evidence="6">
    <location>
        <begin position="4"/>
        <end position="82"/>
    </location>
</feature>
<evidence type="ECO:0000259" key="7">
    <source>
        <dbReference type="PROSITE" id="PS50405"/>
    </source>
</evidence>
<dbReference type="AlphaFoldDB" id="A0A9X0CSB4"/>
<dbReference type="InterPro" id="IPR050983">
    <property type="entry name" value="GST_Omega/HSP26"/>
</dbReference>
<evidence type="ECO:0000313" key="8">
    <source>
        <dbReference type="EMBL" id="KAJ7373676.1"/>
    </source>
</evidence>
<feature type="domain" description="GST C-terminal" evidence="7">
    <location>
        <begin position="88"/>
        <end position="216"/>
    </location>
</feature>
<dbReference type="InterPro" id="IPR036249">
    <property type="entry name" value="Thioredoxin-like_sf"/>
</dbReference>
<comment type="caution">
    <text evidence="8">The sequence shown here is derived from an EMBL/GenBank/DDBJ whole genome shotgun (WGS) entry which is preliminary data.</text>
</comment>
<dbReference type="EC" id="1.20.4.2" evidence="5"/>
<dbReference type="Proteomes" id="UP001163046">
    <property type="component" value="Unassembled WGS sequence"/>
</dbReference>
<dbReference type="InterPro" id="IPR040079">
    <property type="entry name" value="Glutathione_S-Trfase"/>
</dbReference>
<accession>A0A9X0CSB4</accession>
<dbReference type="FunFam" id="1.20.1050.10:FF:000009">
    <property type="entry name" value="Glutathione S-transferase omega-1"/>
    <property type="match status" value="1"/>
</dbReference>
<dbReference type="GO" id="GO:0006749">
    <property type="term" value="P:glutathione metabolic process"/>
    <property type="evidence" value="ECO:0007669"/>
    <property type="project" value="UniProtKB-UniRule"/>
</dbReference>
<dbReference type="GO" id="GO:0005737">
    <property type="term" value="C:cytoplasm"/>
    <property type="evidence" value="ECO:0007669"/>
    <property type="project" value="InterPro"/>
</dbReference>
<evidence type="ECO:0000313" key="9">
    <source>
        <dbReference type="Proteomes" id="UP001163046"/>
    </source>
</evidence>
<dbReference type="InterPro" id="IPR036282">
    <property type="entry name" value="Glutathione-S-Trfase_C_sf"/>
</dbReference>
<reference evidence="8" key="1">
    <citation type="submission" date="2023-01" db="EMBL/GenBank/DDBJ databases">
        <title>Genome assembly of the deep-sea coral Lophelia pertusa.</title>
        <authorList>
            <person name="Herrera S."/>
            <person name="Cordes E."/>
        </authorList>
    </citation>
    <scope>NUCLEOTIDE SEQUENCE</scope>
    <source>
        <strain evidence="8">USNM1676648</strain>
        <tissue evidence="8">Polyp</tissue>
    </source>
</reference>
<evidence type="ECO:0000259" key="6">
    <source>
        <dbReference type="PROSITE" id="PS50404"/>
    </source>
</evidence>
<dbReference type="PROSITE" id="PS50404">
    <property type="entry name" value="GST_NTER"/>
    <property type="match status" value="1"/>
</dbReference>
<dbReference type="SFLD" id="SFLDG01152">
    <property type="entry name" value="Main.3:_Omega-_and_Tau-like"/>
    <property type="match status" value="1"/>
</dbReference>
<dbReference type="GO" id="GO:0004364">
    <property type="term" value="F:glutathione transferase activity"/>
    <property type="evidence" value="ECO:0007669"/>
    <property type="project" value="UniProtKB-UniRule"/>
</dbReference>
<dbReference type="SFLD" id="SFLDG00358">
    <property type="entry name" value="Main_(cytGST)"/>
    <property type="match status" value="1"/>
</dbReference>
<proteinExistence type="inferred from homology"/>
<dbReference type="Gene3D" id="1.20.1050.10">
    <property type="match status" value="1"/>
</dbReference>
<dbReference type="InterPro" id="IPR004045">
    <property type="entry name" value="Glutathione_S-Trfase_N"/>
</dbReference>
<evidence type="ECO:0000256" key="4">
    <source>
        <dbReference type="ARBA" id="ARBA00047960"/>
    </source>
</evidence>
<dbReference type="InterPro" id="IPR045073">
    <property type="entry name" value="Omega/Tau-like"/>
</dbReference>
<dbReference type="EMBL" id="MU826830">
    <property type="protein sequence ID" value="KAJ7373676.1"/>
    <property type="molecule type" value="Genomic_DNA"/>
</dbReference>
<dbReference type="SUPFAM" id="SSF52833">
    <property type="entry name" value="Thioredoxin-like"/>
    <property type="match status" value="1"/>
</dbReference>
<gene>
    <name evidence="8" type="ORF">OS493_011285</name>
</gene>
<dbReference type="InterPro" id="IPR010987">
    <property type="entry name" value="Glutathione-S-Trfase_C-like"/>
</dbReference>
<dbReference type="PANTHER" id="PTHR43968">
    <property type="match status" value="1"/>
</dbReference>
<evidence type="ECO:0000256" key="1">
    <source>
        <dbReference type="ARBA" id="ARBA00011067"/>
    </source>
</evidence>
<dbReference type="CDD" id="cd03185">
    <property type="entry name" value="GST_C_Tau"/>
    <property type="match status" value="1"/>
</dbReference>
<dbReference type="SUPFAM" id="SSF47616">
    <property type="entry name" value="GST C-terminal domain-like"/>
    <property type="match status" value="1"/>
</dbReference>
<comment type="catalytic activity">
    <reaction evidence="4 5">
        <text>RX + glutathione = an S-substituted glutathione + a halide anion + H(+)</text>
        <dbReference type="Rhea" id="RHEA:16437"/>
        <dbReference type="ChEBI" id="CHEBI:15378"/>
        <dbReference type="ChEBI" id="CHEBI:16042"/>
        <dbReference type="ChEBI" id="CHEBI:17792"/>
        <dbReference type="ChEBI" id="CHEBI:57925"/>
        <dbReference type="ChEBI" id="CHEBI:90779"/>
        <dbReference type="EC" id="2.5.1.18"/>
    </reaction>
</comment>
<protein>
    <recommendedName>
        <fullName evidence="5">Glutathione S-transferase omega</fullName>
        <shortName evidence="5">GSTO</shortName>
        <ecNumber evidence="5">1.20.4.2</ecNumber>
        <ecNumber evidence="5">1.8.5.1</ecNumber>
        <ecNumber evidence="5">2.5.1.18</ecNumber>
    </recommendedName>
    <alternativeName>
        <fullName evidence="5">Glutathione-dependent dehydroascorbate reductase</fullName>
    </alternativeName>
    <alternativeName>
        <fullName evidence="5">Monomethylarsonic acid reductase</fullName>
    </alternativeName>
</protein>
<dbReference type="PROSITE" id="PS50405">
    <property type="entry name" value="GST_CTER"/>
    <property type="match status" value="1"/>
</dbReference>
<dbReference type="GO" id="GO:0045174">
    <property type="term" value="F:glutathione dehydrogenase (ascorbate) activity"/>
    <property type="evidence" value="ECO:0007669"/>
    <property type="project" value="UniProtKB-UniRule"/>
</dbReference>
<evidence type="ECO:0000256" key="2">
    <source>
        <dbReference type="ARBA" id="ARBA00022679"/>
    </source>
</evidence>
<dbReference type="GO" id="GO:0050610">
    <property type="term" value="F:methylarsonate reductase activity"/>
    <property type="evidence" value="ECO:0007669"/>
    <property type="project" value="UniProtKB-UniRule"/>
</dbReference>
<comment type="catalytic activity">
    <reaction evidence="5">
        <text>L-dehydroascorbate + 2 glutathione = glutathione disulfide + L-ascorbate</text>
        <dbReference type="Rhea" id="RHEA:24424"/>
        <dbReference type="ChEBI" id="CHEBI:38290"/>
        <dbReference type="ChEBI" id="CHEBI:57925"/>
        <dbReference type="ChEBI" id="CHEBI:58297"/>
        <dbReference type="ChEBI" id="CHEBI:58539"/>
        <dbReference type="EC" id="1.8.5.1"/>
    </reaction>
</comment>
<comment type="catalytic activity">
    <reaction evidence="5">
        <text>methylarsonate + 2 glutathione + H(+) = methylarsonous acid + glutathione disulfide + H2O</text>
        <dbReference type="Rhea" id="RHEA:15969"/>
        <dbReference type="ChEBI" id="CHEBI:15377"/>
        <dbReference type="ChEBI" id="CHEBI:15378"/>
        <dbReference type="ChEBI" id="CHEBI:17826"/>
        <dbReference type="ChEBI" id="CHEBI:33409"/>
        <dbReference type="ChEBI" id="CHEBI:57925"/>
        <dbReference type="ChEBI" id="CHEBI:58297"/>
        <dbReference type="EC" id="1.20.4.2"/>
    </reaction>
</comment>
<dbReference type="InterPro" id="IPR005442">
    <property type="entry name" value="GST_omega"/>
</dbReference>
<dbReference type="PANTHER" id="PTHR43968:SF6">
    <property type="entry name" value="GLUTATHIONE S-TRANSFERASE OMEGA"/>
    <property type="match status" value="1"/>
</dbReference>
<evidence type="ECO:0000256" key="5">
    <source>
        <dbReference type="RuleBase" id="RU368071"/>
    </source>
</evidence>
<dbReference type="EC" id="1.8.5.1" evidence="5"/>
<dbReference type="SFLD" id="SFLDS00019">
    <property type="entry name" value="Glutathione_Transferase_(cytos"/>
    <property type="match status" value="1"/>
</dbReference>
<dbReference type="Gene3D" id="3.40.30.10">
    <property type="entry name" value="Glutaredoxin"/>
    <property type="match status" value="1"/>
</dbReference>
<dbReference type="PRINTS" id="PR01625">
    <property type="entry name" value="GSTRNSFRASEO"/>
</dbReference>
<evidence type="ECO:0000256" key="3">
    <source>
        <dbReference type="ARBA" id="ARBA00023002"/>
    </source>
</evidence>
<name>A0A9X0CSB4_9CNID</name>
<dbReference type="Pfam" id="PF13409">
    <property type="entry name" value="GST_N_2"/>
    <property type="match status" value="1"/>
</dbReference>
<keyword evidence="9" id="KW-1185">Reference proteome</keyword>
<sequence>MAESKPKLYCAWFCPFAHRAWISMLAKGVDFDYIEQDPYNKSAEWLAINPRGLIPVIRHNNKLIYESHVCIEYIDEAWPNEPRLLPKDPYQRAKARIWGDFVSKKLIPPYYRFLLKQSPEVQNEAKEQFLANVLEFTQAMDQPGPFFQGKELGYVDIMFAPWAYRIYILEHYRGFKIPETDEYRRYHVWAEAVKNHPSVKPVQQDKDRVLADAKPYAEGNAKSELADAVRKGSTIP</sequence>
<keyword evidence="2 5" id="KW-0808">Transferase</keyword>
<dbReference type="EC" id="2.5.1.18" evidence="5"/>
<dbReference type="OrthoDB" id="4951845at2759"/>
<organism evidence="8 9">
    <name type="scientific">Desmophyllum pertusum</name>
    <dbReference type="NCBI Taxonomy" id="174260"/>
    <lineage>
        <taxon>Eukaryota</taxon>
        <taxon>Metazoa</taxon>
        <taxon>Cnidaria</taxon>
        <taxon>Anthozoa</taxon>
        <taxon>Hexacorallia</taxon>
        <taxon>Scleractinia</taxon>
        <taxon>Caryophylliina</taxon>
        <taxon>Caryophylliidae</taxon>
        <taxon>Desmophyllum</taxon>
    </lineage>
</organism>